<name>A6HTW5_RAT</name>
<feature type="compositionally biased region" description="Low complexity" evidence="1">
    <location>
        <begin position="42"/>
        <end position="60"/>
    </location>
</feature>
<proteinExistence type="predicted"/>
<accession>A6HTW5</accession>
<feature type="region of interest" description="Disordered" evidence="1">
    <location>
        <begin position="23"/>
        <end position="88"/>
    </location>
</feature>
<dbReference type="AlphaFoldDB" id="A6HTW5"/>
<sequence>PSRGVSSAPEQIPLSRALLLTQASSRHGASSVCGSGGGASGGCSLARSGCSAPWTESGRSGIERRSRGEEEPRRARRSLASNPRTAAP</sequence>
<feature type="compositionally biased region" description="Polar residues" evidence="1">
    <location>
        <begin position="79"/>
        <end position="88"/>
    </location>
</feature>
<feature type="compositionally biased region" description="Basic and acidic residues" evidence="1">
    <location>
        <begin position="61"/>
        <end position="73"/>
    </location>
</feature>
<reference evidence="2 3" key="1">
    <citation type="submission" date="2005-07" db="EMBL/GenBank/DDBJ databases">
        <authorList>
            <person name="Mural R.J."/>
            <person name="Li P.W."/>
            <person name="Adams M.D."/>
            <person name="Amanatides P.G."/>
            <person name="Baden-Tillson H."/>
            <person name="Barnstead M."/>
            <person name="Chin S.H."/>
            <person name="Dew I."/>
            <person name="Evans C.A."/>
            <person name="Ferriera S."/>
            <person name="Flanigan M."/>
            <person name="Fosler C."/>
            <person name="Glodek A."/>
            <person name="Gu Z."/>
            <person name="Holt R.A."/>
            <person name="Jennings D."/>
            <person name="Kraft C.L."/>
            <person name="Lu F."/>
            <person name="Nguyen T."/>
            <person name="Nusskern D.R."/>
            <person name="Pfannkoch C.M."/>
            <person name="Sitter C."/>
            <person name="Sutton G.G."/>
            <person name="Venter J.C."/>
            <person name="Wang Z."/>
            <person name="Woodage T."/>
            <person name="Zheng X.H."/>
            <person name="Zhong F."/>
        </authorList>
    </citation>
    <scope>NUCLEOTIDE SEQUENCE [LARGE SCALE GENOMIC DNA]</scope>
    <source>
        <strain>BN</strain>
        <strain evidence="3">Sprague-Dawley</strain>
    </source>
</reference>
<feature type="non-terminal residue" evidence="2">
    <location>
        <position position="88"/>
    </location>
</feature>
<organism evidence="2 3">
    <name type="scientific">Rattus norvegicus</name>
    <name type="common">Rat</name>
    <dbReference type="NCBI Taxonomy" id="10116"/>
    <lineage>
        <taxon>Eukaryota</taxon>
        <taxon>Metazoa</taxon>
        <taxon>Chordata</taxon>
        <taxon>Craniata</taxon>
        <taxon>Vertebrata</taxon>
        <taxon>Euteleostomi</taxon>
        <taxon>Mammalia</taxon>
        <taxon>Eutheria</taxon>
        <taxon>Euarchontoglires</taxon>
        <taxon>Glires</taxon>
        <taxon>Rodentia</taxon>
        <taxon>Myomorpha</taxon>
        <taxon>Muroidea</taxon>
        <taxon>Muridae</taxon>
        <taxon>Murinae</taxon>
        <taxon>Rattus</taxon>
    </lineage>
</organism>
<protein>
    <submittedName>
        <fullName evidence="2">RCG36835</fullName>
    </submittedName>
</protein>
<dbReference type="EMBL" id="CH473951">
    <property type="protein sequence ID" value="EDM02328.1"/>
    <property type="molecule type" value="Genomic_DNA"/>
</dbReference>
<gene>
    <name evidence="2" type="ORF">rCG_36835</name>
</gene>
<evidence type="ECO:0000256" key="1">
    <source>
        <dbReference type="SAM" id="MobiDB-lite"/>
    </source>
</evidence>
<evidence type="ECO:0000313" key="2">
    <source>
        <dbReference type="EMBL" id="EDM02328.1"/>
    </source>
</evidence>
<dbReference type="Proteomes" id="UP000234681">
    <property type="component" value="Chromosome 15"/>
</dbReference>
<evidence type="ECO:0000313" key="3">
    <source>
        <dbReference type="Proteomes" id="UP000234681"/>
    </source>
</evidence>
<feature type="non-terminal residue" evidence="2">
    <location>
        <position position="1"/>
    </location>
</feature>